<feature type="transmembrane region" description="Helical" evidence="2">
    <location>
        <begin position="344"/>
        <end position="364"/>
    </location>
</feature>
<evidence type="ECO:0000256" key="1">
    <source>
        <dbReference type="SAM" id="MobiDB-lite"/>
    </source>
</evidence>
<evidence type="ECO:0000256" key="2">
    <source>
        <dbReference type="SAM" id="Phobius"/>
    </source>
</evidence>
<dbReference type="RefSeq" id="WP_149200045.1">
    <property type="nucleotide sequence ID" value="NZ_BSOV01000055.1"/>
</dbReference>
<dbReference type="InterPro" id="IPR014550">
    <property type="entry name" value="UCP028704_OpgC"/>
</dbReference>
<feature type="region of interest" description="Disordered" evidence="1">
    <location>
        <begin position="372"/>
        <end position="397"/>
    </location>
</feature>
<feature type="transmembrane region" description="Helical" evidence="2">
    <location>
        <begin position="12"/>
        <end position="28"/>
    </location>
</feature>
<geneLocation type="plasmid" evidence="3 4">
    <name>unnamed6</name>
</geneLocation>
<feature type="transmembrane region" description="Helical" evidence="2">
    <location>
        <begin position="87"/>
        <end position="110"/>
    </location>
</feature>
<dbReference type="PANTHER" id="PTHR38592:SF3">
    <property type="entry name" value="BLL4819 PROTEIN"/>
    <property type="match status" value="1"/>
</dbReference>
<keyword evidence="2" id="KW-0812">Transmembrane</keyword>
<evidence type="ECO:0000313" key="4">
    <source>
        <dbReference type="Proteomes" id="UP000509702"/>
    </source>
</evidence>
<organism evidence="3 4">
    <name type="scientific">Azospirillum oryzae</name>
    <dbReference type="NCBI Taxonomy" id="286727"/>
    <lineage>
        <taxon>Bacteria</taxon>
        <taxon>Pseudomonadati</taxon>
        <taxon>Pseudomonadota</taxon>
        <taxon>Alphaproteobacteria</taxon>
        <taxon>Rhodospirillales</taxon>
        <taxon>Azospirillaceae</taxon>
        <taxon>Azospirillum</taxon>
    </lineage>
</organism>
<dbReference type="PANTHER" id="PTHR38592">
    <property type="entry name" value="BLL4819 PROTEIN"/>
    <property type="match status" value="1"/>
</dbReference>
<dbReference type="AlphaFoldDB" id="A0A6N1AR16"/>
<dbReference type="Pfam" id="PF10129">
    <property type="entry name" value="OpgC_C"/>
    <property type="match status" value="1"/>
</dbReference>
<dbReference type="PIRSF" id="PIRSF028704">
    <property type="entry name" value="UPC028704"/>
    <property type="match status" value="1"/>
</dbReference>
<dbReference type="Proteomes" id="UP000509702">
    <property type="component" value="Plasmid unnamed6"/>
</dbReference>
<evidence type="ECO:0000313" key="3">
    <source>
        <dbReference type="EMBL" id="QKS54265.1"/>
    </source>
</evidence>
<dbReference type="EMBL" id="CP054621">
    <property type="protein sequence ID" value="QKS54265.1"/>
    <property type="molecule type" value="Genomic_DNA"/>
</dbReference>
<protein>
    <submittedName>
        <fullName evidence="3">OpgC domain-containing protein</fullName>
    </submittedName>
</protein>
<feature type="transmembrane region" description="Helical" evidence="2">
    <location>
        <begin position="201"/>
        <end position="218"/>
    </location>
</feature>
<keyword evidence="2" id="KW-0472">Membrane</keyword>
<keyword evidence="4" id="KW-1185">Reference proteome</keyword>
<reference evidence="3 4" key="1">
    <citation type="submission" date="2020-06" db="EMBL/GenBank/DDBJ databases">
        <title>Complete genome of Azosprillum oryzae KACC14407.</title>
        <authorList>
            <person name="Kim M."/>
            <person name="Park Y.-J."/>
            <person name="Shin J.-H."/>
        </authorList>
    </citation>
    <scope>NUCLEOTIDE SEQUENCE [LARGE SCALE GENOMIC DNA]</scope>
    <source>
        <strain evidence="3 4">KACC 14407</strain>
        <plasmid evidence="3 4">unnamed6</plasmid>
    </source>
</reference>
<dbReference type="KEGG" id="aoz:HUE56_27775"/>
<feature type="transmembrane region" description="Helical" evidence="2">
    <location>
        <begin position="281"/>
        <end position="298"/>
    </location>
</feature>
<feature type="transmembrane region" description="Helical" evidence="2">
    <location>
        <begin position="48"/>
        <end position="66"/>
    </location>
</feature>
<accession>A0A6N1AR16</accession>
<gene>
    <name evidence="3" type="ORF">HUE56_27775</name>
</gene>
<keyword evidence="3" id="KW-0614">Plasmid</keyword>
<feature type="transmembrane region" description="Helical" evidence="2">
    <location>
        <begin position="130"/>
        <end position="156"/>
    </location>
</feature>
<sequence length="397" mass="42835">MQQRQARDARLDLFKGVALLIIFINHVGGNPLAKLMPARFGPSDSAEIFVFISGYAIALAYGPVLAERGFAACQRKALGRCRQLWTANIMTLLVSALVVALAVHVGDLPMEASNRLESFGPLFDTPVTAMAWHLVLMYLPFAFDILALYILLVALAPLFLWTYARFGYAAVALSLVLYLVAQAMPGLIPPNLWDEDWNFSPLAWQCVFFLGTSLALVVRSGRVRLPRSGWLLAGSLTLLVGMALWKFAASDIGHALTPTALQGWLPEQSIPWADKDTLGPMRLLHFLALACAVALLVPRDAGWLRSAPAGLLIACGRHSLPVFCVGVVLSIAGTAVLLAERSSVTVLAVNLAGIAVLLAMAMVLERRRTRRQRAKQAPSLVSSPTPSQPGAALPETP</sequence>
<keyword evidence="2" id="KW-1133">Transmembrane helix</keyword>
<dbReference type="OrthoDB" id="9775975at2"/>
<feature type="transmembrane region" description="Helical" evidence="2">
    <location>
        <begin position="230"/>
        <end position="248"/>
    </location>
</feature>
<feature type="transmembrane region" description="Helical" evidence="2">
    <location>
        <begin position="319"/>
        <end position="338"/>
    </location>
</feature>
<feature type="transmembrane region" description="Helical" evidence="2">
    <location>
        <begin position="163"/>
        <end position="181"/>
    </location>
</feature>
<proteinExistence type="predicted"/>
<name>A0A6N1AR16_9PROT</name>